<gene>
    <name evidence="9" type="ORF">LANO_0E16490T</name>
</gene>
<dbReference type="GO" id="GO:0009791">
    <property type="term" value="P:post-embryonic development"/>
    <property type="evidence" value="ECO:0007669"/>
    <property type="project" value="UniProtKB-ARBA"/>
</dbReference>
<evidence type="ECO:0000313" key="9">
    <source>
        <dbReference type="EMBL" id="SCU97621.1"/>
    </source>
</evidence>
<feature type="domain" description="BED-type" evidence="8">
    <location>
        <begin position="72"/>
        <end position="100"/>
    </location>
</feature>
<dbReference type="Proteomes" id="UP000189911">
    <property type="component" value="Chromosome E"/>
</dbReference>
<dbReference type="Pfam" id="PF02892">
    <property type="entry name" value="zf-BED"/>
    <property type="match status" value="1"/>
</dbReference>
<keyword evidence="10" id="KW-1185">Reference proteome</keyword>
<evidence type="ECO:0000256" key="3">
    <source>
        <dbReference type="ARBA" id="ARBA00022771"/>
    </source>
</evidence>
<dbReference type="InterPro" id="IPR003656">
    <property type="entry name" value="Znf_BED"/>
</dbReference>
<dbReference type="PANTHER" id="PTHR46481">
    <property type="entry name" value="ZINC FINGER BED DOMAIN-CONTAINING PROTEIN 4"/>
    <property type="match status" value="1"/>
</dbReference>
<accession>A0A1G4K233</accession>
<dbReference type="InterPro" id="IPR036236">
    <property type="entry name" value="Znf_C2H2_sf"/>
</dbReference>
<dbReference type="SUPFAM" id="SSF53098">
    <property type="entry name" value="Ribonuclease H-like"/>
    <property type="match status" value="1"/>
</dbReference>
<evidence type="ECO:0000256" key="2">
    <source>
        <dbReference type="ARBA" id="ARBA00022723"/>
    </source>
</evidence>
<evidence type="ECO:0000256" key="5">
    <source>
        <dbReference type="ARBA" id="ARBA00023015"/>
    </source>
</evidence>
<dbReference type="OrthoDB" id="4837779at2759"/>
<dbReference type="EMBL" id="LT598451">
    <property type="protein sequence ID" value="SCU97621.1"/>
    <property type="molecule type" value="Genomic_DNA"/>
</dbReference>
<name>A0A1G4K233_9SACH</name>
<comment type="subcellular location">
    <subcellularLocation>
        <location evidence="1">Nucleus</location>
    </subcellularLocation>
</comment>
<evidence type="ECO:0000256" key="4">
    <source>
        <dbReference type="ARBA" id="ARBA00022833"/>
    </source>
</evidence>
<evidence type="ECO:0000256" key="1">
    <source>
        <dbReference type="ARBA" id="ARBA00004123"/>
    </source>
</evidence>
<keyword evidence="5" id="KW-0805">Transcription regulation</keyword>
<keyword evidence="2" id="KW-0479">Metal-binding</keyword>
<organism evidence="9 10">
    <name type="scientific">Lachancea nothofagi CBS 11611</name>
    <dbReference type="NCBI Taxonomy" id="1266666"/>
    <lineage>
        <taxon>Eukaryota</taxon>
        <taxon>Fungi</taxon>
        <taxon>Dikarya</taxon>
        <taxon>Ascomycota</taxon>
        <taxon>Saccharomycotina</taxon>
        <taxon>Saccharomycetes</taxon>
        <taxon>Saccharomycetales</taxon>
        <taxon>Saccharomycetaceae</taxon>
        <taxon>Lachancea</taxon>
    </lineage>
</organism>
<dbReference type="GO" id="GO:0005634">
    <property type="term" value="C:nucleus"/>
    <property type="evidence" value="ECO:0007669"/>
    <property type="project" value="UniProtKB-SubCell"/>
</dbReference>
<dbReference type="SUPFAM" id="SSF57667">
    <property type="entry name" value="beta-beta-alpha zinc fingers"/>
    <property type="match status" value="1"/>
</dbReference>
<keyword evidence="4" id="KW-0862">Zinc</keyword>
<dbReference type="GO" id="GO:0003677">
    <property type="term" value="F:DNA binding"/>
    <property type="evidence" value="ECO:0007669"/>
    <property type="project" value="InterPro"/>
</dbReference>
<reference evidence="10" key="1">
    <citation type="submission" date="2016-03" db="EMBL/GenBank/DDBJ databases">
        <authorList>
            <person name="Devillers Hugo."/>
        </authorList>
    </citation>
    <scope>NUCLEOTIDE SEQUENCE [LARGE SCALE GENOMIC DNA]</scope>
</reference>
<dbReference type="InterPro" id="IPR012337">
    <property type="entry name" value="RNaseH-like_sf"/>
</dbReference>
<proteinExistence type="predicted"/>
<dbReference type="AlphaFoldDB" id="A0A1G4K233"/>
<keyword evidence="6" id="KW-0804">Transcription</keyword>
<evidence type="ECO:0000259" key="8">
    <source>
        <dbReference type="Pfam" id="PF02892"/>
    </source>
</evidence>
<keyword evidence="3" id="KW-0863">Zinc-finger</keyword>
<evidence type="ECO:0000256" key="7">
    <source>
        <dbReference type="ARBA" id="ARBA00023242"/>
    </source>
</evidence>
<dbReference type="InterPro" id="IPR052035">
    <property type="entry name" value="ZnF_BED_domain_contain"/>
</dbReference>
<keyword evidence="7" id="KW-0539">Nucleus</keyword>
<protein>
    <submittedName>
        <fullName evidence="9">Putative transposase of the Rover3 hAT-like family</fullName>
    </submittedName>
</protein>
<dbReference type="SMART" id="SM00614">
    <property type="entry name" value="ZnF_BED"/>
    <property type="match status" value="1"/>
</dbReference>
<sequence length="776" mass="86774">MEQRIIAGGTAAQSSALPNYGLCLANRLRDETDDEAPEVSESTLVEPRSTGWMQRSSLRKHFEVSESDGVRIATCIHCGRTFKERKSTGNLSKHVKNLHPRHWKSREVSKNEAGTAVSLNSANTEIQPLQLPNVISEGRLIPLPGLIATESAERPVEFFEIALLIEKQLPFSIVTTKAWKWLSKACPGLNSTQPSTTTTNKLATYIASFDDTLFTAMASTDTISLVLDIHSSSAHGKTYLAIWASFVPNLNTEELLPNNAYTRCLSKNIQEPFNTHLLDLIDVAKLQEKGEVVLSKVLDVCRRFNISHKITSVRCCEVEHNLLKSLHSAANFIKIPDSVQASQIDNGMGNFHLVKCVDHVLEVLLRCIIDFLKSDGLFETALDKIANLAELLKESTILASSLSEAGIALIPLVFEDSSLHVWKQIDFFLKHRDQYMSWVMSLNTFPCCEYQASELEPYFEISSETQNLLQYFVDCCSIFSYLGDKLQVADFNQLSNAAPIHFTLKAYYEFCHSAVFAQIIAPCDNSFDFSFINGDSKLSVETKGRVLKAVNYSLVDFSNSFGLLKQNIIYFVATFLDPTFGPHGFHDFMTKEDADYHLQSVETYVKRYLENYRPAESSNVGLKSRGSRGQKSSKLPRLCLGTVTQTNAKAFSREERFGEWDRYVGENQTTLANAADALSWWCARRTVYSSLFPLAVSLLVTKISCVGVKDKYPISAGKLCREAGRFCSKNAKQEALLKDRFYNFGLCEPELNPCDGASLQELSDASEGELENLSDR</sequence>
<evidence type="ECO:0000256" key="6">
    <source>
        <dbReference type="ARBA" id="ARBA00023163"/>
    </source>
</evidence>
<dbReference type="PANTHER" id="PTHR46481:SF10">
    <property type="entry name" value="ZINC FINGER BED DOMAIN-CONTAINING PROTEIN 39"/>
    <property type="match status" value="1"/>
</dbReference>
<dbReference type="GO" id="GO:0008270">
    <property type="term" value="F:zinc ion binding"/>
    <property type="evidence" value="ECO:0007669"/>
    <property type="project" value="UniProtKB-KW"/>
</dbReference>
<evidence type="ECO:0000313" key="10">
    <source>
        <dbReference type="Proteomes" id="UP000189911"/>
    </source>
</evidence>